<dbReference type="InterPro" id="IPR007991">
    <property type="entry name" value="RNA_pol_I_trans_ini_fac_RRN3"/>
</dbReference>
<dbReference type="GO" id="GO:0001042">
    <property type="term" value="F:RNA polymerase I core binding"/>
    <property type="evidence" value="ECO:0007669"/>
    <property type="project" value="TreeGrafter"/>
</dbReference>
<evidence type="ECO:0000313" key="4">
    <source>
        <dbReference type="Proteomes" id="UP000617340"/>
    </source>
</evidence>
<evidence type="ECO:0000313" key="3">
    <source>
        <dbReference type="EMBL" id="KAF7401632.1"/>
    </source>
</evidence>
<feature type="compositionally biased region" description="Acidic residues" evidence="2">
    <location>
        <begin position="261"/>
        <end position="276"/>
    </location>
</feature>
<dbReference type="Pfam" id="PF05327">
    <property type="entry name" value="RRN3"/>
    <property type="match status" value="1"/>
</dbReference>
<feature type="region of interest" description="Disordered" evidence="2">
    <location>
        <begin position="261"/>
        <end position="286"/>
    </location>
</feature>
<comment type="caution">
    <text evidence="3">The sequence shown here is derived from an EMBL/GenBank/DDBJ whole genome shotgun (WGS) entry which is preliminary data.</text>
</comment>
<dbReference type="EMBL" id="JACSDZ010000006">
    <property type="protein sequence ID" value="KAF7401632.1"/>
    <property type="molecule type" value="Genomic_DNA"/>
</dbReference>
<reference evidence="3" key="1">
    <citation type="journal article" date="2020" name="G3 (Bethesda)">
        <title>High-Quality Assemblies for Three Invasive Social Wasps from the &lt;i&gt;Vespula&lt;/i&gt; Genus.</title>
        <authorList>
            <person name="Harrop T.W.R."/>
            <person name="Guhlin J."/>
            <person name="McLaughlin G.M."/>
            <person name="Permina E."/>
            <person name="Stockwell P."/>
            <person name="Gilligan J."/>
            <person name="Le Lec M.F."/>
            <person name="Gruber M.A.M."/>
            <person name="Quinn O."/>
            <person name="Lovegrove M."/>
            <person name="Duncan E.J."/>
            <person name="Remnant E.J."/>
            <person name="Van Eeckhoven J."/>
            <person name="Graham B."/>
            <person name="Knapp R.A."/>
            <person name="Langford K.W."/>
            <person name="Kronenberg Z."/>
            <person name="Press M.O."/>
            <person name="Eacker S.M."/>
            <person name="Wilson-Rankin E.E."/>
            <person name="Purcell J."/>
            <person name="Lester P.J."/>
            <person name="Dearden P.K."/>
        </authorList>
    </citation>
    <scope>NUCLEOTIDE SEQUENCE</scope>
    <source>
        <strain evidence="3">Linc-1</strain>
    </source>
</reference>
<sequence length="580" mass="67324">MWPHVDIFAGKLTNLIIKMSVVSSRVSNLSSILKSPGVRSQLVKQSNRVYFKLPKNIKNILFNFENRNGIKDYEDLICTLRNSNIKDIDLADFLTEVRQCVSLLGPVHKIFVEVLLQLNWIDRSPEVISAYKIFLEDLMCAQVYHGKCIIDKLVELFKPAENDDVEWEAGEYRKEDIDRLNHIHDVLRKILKVVPMSSKLLLQSVRLRFPYIIHGTHVHEVYIYSLLQLLEYAPQLRSDILSLIINRLMVLDVNIPRSDINDEDEDNSMESNDEIDTNTNTNNENKENIKSLHPIAHTLDVCMEQILKFIYDTCYVKEELNMESLKKLYLDILKMFETIILPTHASQYVQYIMFYICSFKVAVVEAFLDWLWRKVTDPNVPTILRHTSVSYIASLVAAASFVSSGLVKKTQSNLAKWIHNYINMEENSDYVSDDPMNHPVFYSVCQALFFIVTARHKDFIGTKNNMMCLHELDLPRIVTCKLNPLKSCQSEIVHNFADVSRTYQLAYCYTIIESNSRHQLPIIHDTNSCNYTLDSFFPFSTYALNRSAQRLSHLLYDNSVSNCHSFMNKHRTDIAEFMID</sequence>
<comment type="similarity">
    <text evidence="1">Belongs to the RRN3 family.</text>
</comment>
<dbReference type="GO" id="GO:0001181">
    <property type="term" value="F:RNA polymerase I general transcription initiation factor activity"/>
    <property type="evidence" value="ECO:0007669"/>
    <property type="project" value="InterPro"/>
</dbReference>
<dbReference type="GO" id="GO:0006361">
    <property type="term" value="P:transcription initiation at RNA polymerase I promoter"/>
    <property type="evidence" value="ECO:0007669"/>
    <property type="project" value="InterPro"/>
</dbReference>
<organism evidence="3 4">
    <name type="scientific">Vespula germanica</name>
    <name type="common">German yellow jacket</name>
    <name type="synonym">Paravespula germanica</name>
    <dbReference type="NCBI Taxonomy" id="30212"/>
    <lineage>
        <taxon>Eukaryota</taxon>
        <taxon>Metazoa</taxon>
        <taxon>Ecdysozoa</taxon>
        <taxon>Arthropoda</taxon>
        <taxon>Hexapoda</taxon>
        <taxon>Insecta</taxon>
        <taxon>Pterygota</taxon>
        <taxon>Neoptera</taxon>
        <taxon>Endopterygota</taxon>
        <taxon>Hymenoptera</taxon>
        <taxon>Apocrita</taxon>
        <taxon>Aculeata</taxon>
        <taxon>Vespoidea</taxon>
        <taxon>Vespidae</taxon>
        <taxon>Vespinae</taxon>
        <taxon>Vespula</taxon>
    </lineage>
</organism>
<name>A0A834K7P1_VESGE</name>
<dbReference type="GO" id="GO:0005634">
    <property type="term" value="C:nucleus"/>
    <property type="evidence" value="ECO:0007669"/>
    <property type="project" value="TreeGrafter"/>
</dbReference>
<evidence type="ECO:0000256" key="1">
    <source>
        <dbReference type="ARBA" id="ARBA00010098"/>
    </source>
</evidence>
<gene>
    <name evidence="3" type="ORF">HZH68_007452</name>
</gene>
<accession>A0A834K7P1</accession>
<dbReference type="Proteomes" id="UP000617340">
    <property type="component" value="Unassembled WGS sequence"/>
</dbReference>
<proteinExistence type="inferred from homology"/>
<keyword evidence="4" id="KW-1185">Reference proteome</keyword>
<dbReference type="AlphaFoldDB" id="A0A834K7P1"/>
<evidence type="ECO:0008006" key="5">
    <source>
        <dbReference type="Google" id="ProtNLM"/>
    </source>
</evidence>
<evidence type="ECO:0000256" key="2">
    <source>
        <dbReference type="SAM" id="MobiDB-lite"/>
    </source>
</evidence>
<protein>
    <recommendedName>
        <fullName evidence="5">RNA polymerase I-specific transcription initiation factor RRN3</fullName>
    </recommendedName>
</protein>
<dbReference type="PANTHER" id="PTHR12790:SF0">
    <property type="entry name" value="RNA POLYMERASE I-SPECIFIC TRANSCRIPTION INITIATION FACTOR RRN3-RELATED"/>
    <property type="match status" value="1"/>
</dbReference>
<dbReference type="PANTHER" id="PTHR12790">
    <property type="entry name" value="TRANSCRIPTION INITIATION FACTOR IA RRN3"/>
    <property type="match status" value="1"/>
</dbReference>